<evidence type="ECO:0000313" key="8">
    <source>
        <dbReference type="EMBL" id="RNF12380.1"/>
    </source>
</evidence>
<feature type="transmembrane region" description="Helical" evidence="7">
    <location>
        <begin position="149"/>
        <end position="168"/>
    </location>
</feature>
<dbReference type="RefSeq" id="XP_029226538.1">
    <property type="nucleotide sequence ID" value="XM_029373349.1"/>
</dbReference>
<evidence type="ECO:0000256" key="7">
    <source>
        <dbReference type="SAM" id="Phobius"/>
    </source>
</evidence>
<sequence length="258" mass="28326">MAKFAKSADRGEAMEKSPENSLRRRRYYFYLDEEDAPSLEAGEASPPPQTKVKMANPGPLGLLGFGMTTVLLNLHNTGHYQLTTAVLAMGIFYGGIAQVVAGILEYFRGNTFAYVAFASYGSFWLSLVGVWLLPNKSRDAAQIPFATDPYFLGVYLLLWGIFTFVMLICTLRTNLGLITVFFTVTILFLMLAAGNMSGSSTTLKVAGYEGIFCGISALYLAFAEIVNETYGRELIPIIPIEKLFAKEKERSDSANAPV</sequence>
<evidence type="ECO:0000256" key="1">
    <source>
        <dbReference type="ARBA" id="ARBA00004141"/>
    </source>
</evidence>
<feature type="transmembrane region" description="Helical" evidence="7">
    <location>
        <begin position="58"/>
        <end position="76"/>
    </location>
</feature>
<dbReference type="OrthoDB" id="3648309at2759"/>
<dbReference type="EMBL" id="MKKU01000440">
    <property type="protein sequence ID" value="RNF12380.1"/>
    <property type="molecule type" value="Genomic_DNA"/>
</dbReference>
<dbReference type="GeneID" id="40320083"/>
<dbReference type="NCBIfam" id="NF038013">
    <property type="entry name" value="AceTr_1"/>
    <property type="match status" value="1"/>
</dbReference>
<dbReference type="Pfam" id="PF01184">
    <property type="entry name" value="Gpr1_Fun34_YaaH"/>
    <property type="match status" value="1"/>
</dbReference>
<dbReference type="PANTHER" id="PTHR30178">
    <property type="entry name" value="INNER MEMBRANE PROTEIN YAAH"/>
    <property type="match status" value="1"/>
</dbReference>
<reference evidence="8 9" key="1">
    <citation type="journal article" date="2018" name="BMC Genomics">
        <title>Genomic comparison of Trypanosoma conorhini and Trypanosoma rangeli to Trypanosoma cruzi strains of high and low virulence.</title>
        <authorList>
            <person name="Bradwell K.R."/>
            <person name="Koparde V.N."/>
            <person name="Matveyev A.V."/>
            <person name="Serrano M.G."/>
            <person name="Alves J.M."/>
            <person name="Parikh H."/>
            <person name="Huang B."/>
            <person name="Lee V."/>
            <person name="Espinosa-Alvarez O."/>
            <person name="Ortiz P.A."/>
            <person name="Costa-Martins A.G."/>
            <person name="Teixeira M.M."/>
            <person name="Buck G.A."/>
        </authorList>
    </citation>
    <scope>NUCLEOTIDE SEQUENCE [LARGE SCALE GENOMIC DNA]</scope>
    <source>
        <strain evidence="8 9">025E</strain>
    </source>
</reference>
<feature type="transmembrane region" description="Helical" evidence="7">
    <location>
        <begin position="82"/>
        <end position="104"/>
    </location>
</feature>
<dbReference type="GO" id="GO:0071422">
    <property type="term" value="P:succinate transmembrane transport"/>
    <property type="evidence" value="ECO:0007669"/>
    <property type="project" value="TreeGrafter"/>
</dbReference>
<name>A0A3R7LDQ8_9TRYP</name>
<feature type="region of interest" description="Disordered" evidence="6">
    <location>
        <begin position="1"/>
        <end position="20"/>
    </location>
</feature>
<evidence type="ECO:0000256" key="3">
    <source>
        <dbReference type="ARBA" id="ARBA00022692"/>
    </source>
</evidence>
<keyword evidence="9" id="KW-1185">Reference proteome</keyword>
<dbReference type="AlphaFoldDB" id="A0A3R7LDQ8"/>
<dbReference type="PANTHER" id="PTHR30178:SF3">
    <property type="entry name" value="SUCCINATE-ACETATE_PROTON SYMPORTER SATP"/>
    <property type="match status" value="1"/>
</dbReference>
<proteinExistence type="inferred from homology"/>
<dbReference type="InterPro" id="IPR047623">
    <property type="entry name" value="SatP"/>
</dbReference>
<organism evidence="8 9">
    <name type="scientific">Trypanosoma conorhini</name>
    <dbReference type="NCBI Taxonomy" id="83891"/>
    <lineage>
        <taxon>Eukaryota</taxon>
        <taxon>Discoba</taxon>
        <taxon>Euglenozoa</taxon>
        <taxon>Kinetoplastea</taxon>
        <taxon>Metakinetoplastina</taxon>
        <taxon>Trypanosomatida</taxon>
        <taxon>Trypanosomatidae</taxon>
        <taxon>Trypanosoma</taxon>
    </lineage>
</organism>
<evidence type="ECO:0000256" key="4">
    <source>
        <dbReference type="ARBA" id="ARBA00022989"/>
    </source>
</evidence>
<dbReference type="InterPro" id="IPR000791">
    <property type="entry name" value="Gpr1/Fun34/SatP-like"/>
</dbReference>
<dbReference type="GO" id="GO:0015360">
    <property type="term" value="F:acetate:proton symporter activity"/>
    <property type="evidence" value="ECO:0007669"/>
    <property type="project" value="TreeGrafter"/>
</dbReference>
<comment type="caution">
    <text evidence="8">The sequence shown here is derived from an EMBL/GenBank/DDBJ whole genome shotgun (WGS) entry which is preliminary data.</text>
</comment>
<dbReference type="GO" id="GO:0005886">
    <property type="term" value="C:plasma membrane"/>
    <property type="evidence" value="ECO:0007669"/>
    <property type="project" value="TreeGrafter"/>
</dbReference>
<comment type="subcellular location">
    <subcellularLocation>
        <location evidence="1">Membrane</location>
        <topology evidence="1">Multi-pass membrane protein</topology>
    </subcellularLocation>
</comment>
<evidence type="ECO:0000313" key="9">
    <source>
        <dbReference type="Proteomes" id="UP000284403"/>
    </source>
</evidence>
<keyword evidence="3 7" id="KW-0812">Transmembrane</keyword>
<evidence type="ECO:0000256" key="5">
    <source>
        <dbReference type="ARBA" id="ARBA00023136"/>
    </source>
</evidence>
<accession>A0A3R7LDQ8</accession>
<keyword evidence="4 7" id="KW-1133">Transmembrane helix</keyword>
<feature type="transmembrane region" description="Helical" evidence="7">
    <location>
        <begin position="111"/>
        <end position="133"/>
    </location>
</feature>
<evidence type="ECO:0000256" key="6">
    <source>
        <dbReference type="SAM" id="MobiDB-lite"/>
    </source>
</evidence>
<protein>
    <submittedName>
        <fullName evidence="8">Putative GTP-binding protein typA/BipA-like</fullName>
    </submittedName>
</protein>
<feature type="transmembrane region" description="Helical" evidence="7">
    <location>
        <begin position="205"/>
        <end position="222"/>
    </location>
</feature>
<comment type="similarity">
    <text evidence="2">Belongs to the acetate uptake transporter (AceTr) (TC 2.A.96) family.</text>
</comment>
<dbReference type="Proteomes" id="UP000284403">
    <property type="component" value="Unassembled WGS sequence"/>
</dbReference>
<feature type="transmembrane region" description="Helical" evidence="7">
    <location>
        <begin position="175"/>
        <end position="193"/>
    </location>
</feature>
<evidence type="ECO:0000256" key="2">
    <source>
        <dbReference type="ARBA" id="ARBA00005587"/>
    </source>
</evidence>
<keyword evidence="5 7" id="KW-0472">Membrane</keyword>
<gene>
    <name evidence="8" type="ORF">Tco025E_06472</name>
</gene>